<evidence type="ECO:0000313" key="2">
    <source>
        <dbReference type="EMBL" id="MFC6660542.1"/>
    </source>
</evidence>
<proteinExistence type="predicted"/>
<dbReference type="RefSeq" id="WP_380055621.1">
    <property type="nucleotide sequence ID" value="NZ_JBHSWB010000001.1"/>
</dbReference>
<name>A0ABW1ZJI9_9DEIO</name>
<feature type="signal peptide" evidence="1">
    <location>
        <begin position="1"/>
        <end position="17"/>
    </location>
</feature>
<reference evidence="3" key="1">
    <citation type="journal article" date="2019" name="Int. J. Syst. Evol. Microbiol.">
        <title>The Global Catalogue of Microorganisms (GCM) 10K type strain sequencing project: providing services to taxonomists for standard genome sequencing and annotation.</title>
        <authorList>
            <consortium name="The Broad Institute Genomics Platform"/>
            <consortium name="The Broad Institute Genome Sequencing Center for Infectious Disease"/>
            <person name="Wu L."/>
            <person name="Ma J."/>
        </authorList>
    </citation>
    <scope>NUCLEOTIDE SEQUENCE [LARGE SCALE GENOMIC DNA]</scope>
    <source>
        <strain evidence="3">CCUG 63830</strain>
    </source>
</reference>
<gene>
    <name evidence="2" type="ORF">ACFP90_09365</name>
</gene>
<organism evidence="2 3">
    <name type="scientific">Deinococcus multiflagellatus</name>
    <dbReference type="NCBI Taxonomy" id="1656887"/>
    <lineage>
        <taxon>Bacteria</taxon>
        <taxon>Thermotogati</taxon>
        <taxon>Deinococcota</taxon>
        <taxon>Deinococci</taxon>
        <taxon>Deinococcales</taxon>
        <taxon>Deinococcaceae</taxon>
        <taxon>Deinococcus</taxon>
    </lineage>
</organism>
<accession>A0ABW1ZJI9</accession>
<sequence>MTRRFPALLLSSSLLLAACSQTPTPQAVAPATPGSSLVATADECSTFQQNPVVVSRIDFQTERDWIDIVKTFEPLGGSAQEKFVLLDVGKDDFERLRVTGLTRGWTIRIDAAETAKHSGSLKQNLGSLSISGYSCYRTVEETYASAQSIVSQYPNLASWSSIGSTWLKTKGAAATT</sequence>
<keyword evidence="3" id="KW-1185">Reference proteome</keyword>
<dbReference type="Proteomes" id="UP001596317">
    <property type="component" value="Unassembled WGS sequence"/>
</dbReference>
<evidence type="ECO:0000313" key="3">
    <source>
        <dbReference type="Proteomes" id="UP001596317"/>
    </source>
</evidence>
<feature type="chain" id="PRO_5046990201" description="Lipoprotein" evidence="1">
    <location>
        <begin position="18"/>
        <end position="176"/>
    </location>
</feature>
<comment type="caution">
    <text evidence="2">The sequence shown here is derived from an EMBL/GenBank/DDBJ whole genome shotgun (WGS) entry which is preliminary data.</text>
</comment>
<evidence type="ECO:0008006" key="4">
    <source>
        <dbReference type="Google" id="ProtNLM"/>
    </source>
</evidence>
<dbReference type="EMBL" id="JBHSWB010000001">
    <property type="protein sequence ID" value="MFC6660542.1"/>
    <property type="molecule type" value="Genomic_DNA"/>
</dbReference>
<keyword evidence="1" id="KW-0732">Signal</keyword>
<protein>
    <recommendedName>
        <fullName evidence="4">Lipoprotein</fullName>
    </recommendedName>
</protein>
<evidence type="ECO:0000256" key="1">
    <source>
        <dbReference type="SAM" id="SignalP"/>
    </source>
</evidence>
<dbReference type="PROSITE" id="PS51257">
    <property type="entry name" value="PROKAR_LIPOPROTEIN"/>
    <property type="match status" value="1"/>
</dbReference>